<gene>
    <name evidence="1" type="ORF">PR048_014955</name>
</gene>
<feature type="non-terminal residue" evidence="1">
    <location>
        <position position="84"/>
    </location>
</feature>
<sequence>MERVYGRLQGQLNICNKEYCDFVVYEGGTIAVECIVGDKHLWQGKNFYTACILPEIADPRIPRGMRVREPLFITTAQNTLVKRK</sequence>
<organism evidence="1 2">
    <name type="scientific">Dryococelus australis</name>
    <dbReference type="NCBI Taxonomy" id="614101"/>
    <lineage>
        <taxon>Eukaryota</taxon>
        <taxon>Metazoa</taxon>
        <taxon>Ecdysozoa</taxon>
        <taxon>Arthropoda</taxon>
        <taxon>Hexapoda</taxon>
        <taxon>Insecta</taxon>
        <taxon>Pterygota</taxon>
        <taxon>Neoptera</taxon>
        <taxon>Polyneoptera</taxon>
        <taxon>Phasmatodea</taxon>
        <taxon>Verophasmatodea</taxon>
        <taxon>Anareolatae</taxon>
        <taxon>Phasmatidae</taxon>
        <taxon>Eurycanthinae</taxon>
        <taxon>Dryococelus</taxon>
    </lineage>
</organism>
<dbReference type="EMBL" id="JARBHB010000005">
    <property type="protein sequence ID" value="KAJ8883116.1"/>
    <property type="molecule type" value="Genomic_DNA"/>
</dbReference>
<dbReference type="Proteomes" id="UP001159363">
    <property type="component" value="Chromosome 4"/>
</dbReference>
<protein>
    <submittedName>
        <fullName evidence="1">Uncharacterized protein</fullName>
    </submittedName>
</protein>
<proteinExistence type="predicted"/>
<evidence type="ECO:0000313" key="2">
    <source>
        <dbReference type="Proteomes" id="UP001159363"/>
    </source>
</evidence>
<accession>A0ABQ9HG14</accession>
<reference evidence="1 2" key="1">
    <citation type="submission" date="2023-02" db="EMBL/GenBank/DDBJ databases">
        <title>LHISI_Scaffold_Assembly.</title>
        <authorList>
            <person name="Stuart O.P."/>
            <person name="Cleave R."/>
            <person name="Magrath M.J.L."/>
            <person name="Mikheyev A.S."/>
        </authorList>
    </citation>
    <scope>NUCLEOTIDE SEQUENCE [LARGE SCALE GENOMIC DNA]</scope>
    <source>
        <strain evidence="1">Daus_M_001</strain>
        <tissue evidence="1">Leg muscle</tissue>
    </source>
</reference>
<dbReference type="InterPro" id="IPR011604">
    <property type="entry name" value="PDDEXK-like_dom_sf"/>
</dbReference>
<dbReference type="Gene3D" id="3.90.320.10">
    <property type="match status" value="1"/>
</dbReference>
<keyword evidence="2" id="KW-1185">Reference proteome</keyword>
<name>A0ABQ9HG14_9NEOP</name>
<evidence type="ECO:0000313" key="1">
    <source>
        <dbReference type="EMBL" id="KAJ8883116.1"/>
    </source>
</evidence>
<comment type="caution">
    <text evidence="1">The sequence shown here is derived from an EMBL/GenBank/DDBJ whole genome shotgun (WGS) entry which is preliminary data.</text>
</comment>